<keyword evidence="4" id="KW-1185">Reference proteome</keyword>
<comment type="caution">
    <text evidence="3">The sequence shown here is derived from an EMBL/GenBank/DDBJ whole genome shotgun (WGS) entry which is preliminary data.</text>
</comment>
<feature type="non-terminal residue" evidence="3">
    <location>
        <position position="89"/>
    </location>
</feature>
<feature type="signal peptide" evidence="2">
    <location>
        <begin position="1"/>
        <end position="31"/>
    </location>
</feature>
<evidence type="ECO:0000313" key="4">
    <source>
        <dbReference type="Proteomes" id="UP001139384"/>
    </source>
</evidence>
<feature type="compositionally biased region" description="Polar residues" evidence="1">
    <location>
        <begin position="70"/>
        <end position="89"/>
    </location>
</feature>
<organism evidence="3 4">
    <name type="scientific">Streptomyces muensis</name>
    <dbReference type="NCBI Taxonomy" id="1077944"/>
    <lineage>
        <taxon>Bacteria</taxon>
        <taxon>Bacillati</taxon>
        <taxon>Actinomycetota</taxon>
        <taxon>Actinomycetes</taxon>
        <taxon>Kitasatosporales</taxon>
        <taxon>Streptomycetaceae</taxon>
        <taxon>Streptomyces</taxon>
    </lineage>
</organism>
<accession>A0A9X1Q1P9</accession>
<evidence type="ECO:0000256" key="1">
    <source>
        <dbReference type="SAM" id="MobiDB-lite"/>
    </source>
</evidence>
<dbReference type="AlphaFoldDB" id="A0A9X1Q1P9"/>
<reference evidence="3" key="1">
    <citation type="submission" date="2022-01" db="EMBL/GenBank/DDBJ databases">
        <title>Draft Genome Sequences of Seven Type Strains of the Genus Streptomyces.</title>
        <authorList>
            <person name="Aziz S."/>
            <person name="Coretto E."/>
            <person name="Chronakova A."/>
            <person name="Sproer C."/>
            <person name="Huber K."/>
            <person name="Nouioui I."/>
            <person name="Gross H."/>
        </authorList>
    </citation>
    <scope>NUCLEOTIDE SEQUENCE</scope>
    <source>
        <strain evidence="3">DSM 103493</strain>
    </source>
</reference>
<feature type="chain" id="PRO_5040725414" description="Secreted protein" evidence="2">
    <location>
        <begin position="32"/>
        <end position="89"/>
    </location>
</feature>
<evidence type="ECO:0008006" key="5">
    <source>
        <dbReference type="Google" id="ProtNLM"/>
    </source>
</evidence>
<feature type="region of interest" description="Disordered" evidence="1">
    <location>
        <begin position="33"/>
        <end position="89"/>
    </location>
</feature>
<gene>
    <name evidence="3" type="ORF">L0P92_26185</name>
</gene>
<name>A0A9X1Q1P9_STRM4</name>
<dbReference type="EMBL" id="JAKEIP010000126">
    <property type="protein sequence ID" value="MCF1597023.1"/>
    <property type="molecule type" value="Genomic_DNA"/>
</dbReference>
<proteinExistence type="predicted"/>
<sequence>MRYRFVLPRHLAAAFAAGVTLAGLLSTPALAAPATETAPSPVATDRRTPPPPPTGSTAHTTVRDRARTPGSYTHRTRPTNSKTGISRWW</sequence>
<keyword evidence="2" id="KW-0732">Signal</keyword>
<feature type="compositionally biased region" description="Low complexity" evidence="1">
    <location>
        <begin position="33"/>
        <end position="43"/>
    </location>
</feature>
<dbReference type="Proteomes" id="UP001139384">
    <property type="component" value="Unassembled WGS sequence"/>
</dbReference>
<protein>
    <recommendedName>
        <fullName evidence="5">Secreted protein</fullName>
    </recommendedName>
</protein>
<evidence type="ECO:0000256" key="2">
    <source>
        <dbReference type="SAM" id="SignalP"/>
    </source>
</evidence>
<evidence type="ECO:0000313" key="3">
    <source>
        <dbReference type="EMBL" id="MCF1597023.1"/>
    </source>
</evidence>